<dbReference type="STRING" id="909626.AQJ91_10720"/>
<gene>
    <name evidence="1" type="ORF">AQJ91_10720</name>
</gene>
<dbReference type="Proteomes" id="UP000053260">
    <property type="component" value="Unassembled WGS sequence"/>
</dbReference>
<name>A0A101V251_9ACTN</name>
<dbReference type="AlphaFoldDB" id="A0A101V251"/>
<sequence>MRMHRVGRSLAGLVAAAGLAGTAAFVVAGSPVGYFLFEYGCGSEEEKLGDVLAEESVLDAQPEEFGEPDPYQHCDDDDLFVVAGKSYSYGGSRDSVLAHYREAAPAKGWKPRSEDCFAKRIDGTTAFLMVEGPADGTVEIAITADRDDSGDWC</sequence>
<evidence type="ECO:0000313" key="2">
    <source>
        <dbReference type="Proteomes" id="UP000053260"/>
    </source>
</evidence>
<comment type="caution">
    <text evidence="1">The sequence shown here is derived from an EMBL/GenBank/DDBJ whole genome shotgun (WGS) entry which is preliminary data.</text>
</comment>
<accession>A0A101V251</accession>
<keyword evidence="2" id="KW-1185">Reference proteome</keyword>
<proteinExistence type="predicted"/>
<dbReference type="EMBL" id="LMXB01000026">
    <property type="protein sequence ID" value="KUO21106.1"/>
    <property type="molecule type" value="Genomic_DNA"/>
</dbReference>
<evidence type="ECO:0000313" key="1">
    <source>
        <dbReference type="EMBL" id="KUO21106.1"/>
    </source>
</evidence>
<reference evidence="1 2" key="1">
    <citation type="submission" date="2015-10" db="EMBL/GenBank/DDBJ databases">
        <title>Draft genome sequence of Streptomyces sp. RV15, isolated from a marine sponge.</title>
        <authorList>
            <person name="Ruckert C."/>
            <person name="Abdelmohsen U.R."/>
            <person name="Winkler A."/>
            <person name="Hentschel U."/>
            <person name="Kalinowski J."/>
            <person name="Kampfer P."/>
            <person name="Glaeser S."/>
        </authorList>
    </citation>
    <scope>NUCLEOTIDE SEQUENCE [LARGE SCALE GENOMIC DNA]</scope>
    <source>
        <strain evidence="1 2">RV15</strain>
    </source>
</reference>
<dbReference type="RefSeq" id="WP_234382016.1">
    <property type="nucleotide sequence ID" value="NZ_KQ949079.1"/>
</dbReference>
<organism evidence="1 2">
    <name type="scientific">Streptomyces dysideae</name>
    <dbReference type="NCBI Taxonomy" id="909626"/>
    <lineage>
        <taxon>Bacteria</taxon>
        <taxon>Bacillati</taxon>
        <taxon>Actinomycetota</taxon>
        <taxon>Actinomycetes</taxon>
        <taxon>Kitasatosporales</taxon>
        <taxon>Streptomycetaceae</taxon>
        <taxon>Streptomyces</taxon>
    </lineage>
</organism>
<protein>
    <submittedName>
        <fullName evidence="1">Uncharacterized protein</fullName>
    </submittedName>
</protein>